<evidence type="ECO:0000313" key="4">
    <source>
        <dbReference type="Proteomes" id="UP000572817"/>
    </source>
</evidence>
<organism evidence="3 4">
    <name type="scientific">Botryosphaeria dothidea</name>
    <dbReference type="NCBI Taxonomy" id="55169"/>
    <lineage>
        <taxon>Eukaryota</taxon>
        <taxon>Fungi</taxon>
        <taxon>Dikarya</taxon>
        <taxon>Ascomycota</taxon>
        <taxon>Pezizomycotina</taxon>
        <taxon>Dothideomycetes</taxon>
        <taxon>Dothideomycetes incertae sedis</taxon>
        <taxon>Botryosphaeriales</taxon>
        <taxon>Botryosphaeriaceae</taxon>
        <taxon>Botryosphaeria</taxon>
    </lineage>
</organism>
<dbReference type="GO" id="GO:0004197">
    <property type="term" value="F:cysteine-type endopeptidase activity"/>
    <property type="evidence" value="ECO:0007669"/>
    <property type="project" value="InterPro"/>
</dbReference>
<comment type="caution">
    <text evidence="3">The sequence shown here is derived from an EMBL/GenBank/DDBJ whole genome shotgun (WGS) entry which is preliminary data.</text>
</comment>
<feature type="region of interest" description="Disordered" evidence="1">
    <location>
        <begin position="319"/>
        <end position="343"/>
    </location>
</feature>
<name>A0A8H4J691_9PEZI</name>
<gene>
    <name evidence="3" type="ORF">GTA08_BOTSDO00934</name>
</gene>
<evidence type="ECO:0000256" key="1">
    <source>
        <dbReference type="SAM" id="MobiDB-lite"/>
    </source>
</evidence>
<accession>A0A8H4J691</accession>
<keyword evidence="4" id="KW-1185">Reference proteome</keyword>
<dbReference type="InterPro" id="IPR011600">
    <property type="entry name" value="Pept_C14_caspase"/>
</dbReference>
<dbReference type="OrthoDB" id="4760831at2759"/>
<evidence type="ECO:0000313" key="3">
    <source>
        <dbReference type="EMBL" id="KAF4313516.1"/>
    </source>
</evidence>
<dbReference type="Gene3D" id="3.40.50.1460">
    <property type="match status" value="1"/>
</dbReference>
<proteinExistence type="predicted"/>
<protein>
    <submittedName>
        <fullName evidence="3">Tyrosine-protein phosphatase non-receptor type 6 protein</fullName>
    </submittedName>
</protein>
<evidence type="ECO:0000259" key="2">
    <source>
        <dbReference type="Pfam" id="PF00656"/>
    </source>
</evidence>
<feature type="domain" description="Peptidase C14 caspase" evidence="2">
    <location>
        <begin position="73"/>
        <end position="223"/>
    </location>
</feature>
<reference evidence="3" key="1">
    <citation type="submission" date="2020-04" db="EMBL/GenBank/DDBJ databases">
        <title>Genome Assembly and Annotation of Botryosphaeria dothidea sdau 11-99, a Latent Pathogen of Apple Fruit Ring Rot in China.</title>
        <authorList>
            <person name="Yu C."/>
            <person name="Diao Y."/>
            <person name="Lu Q."/>
            <person name="Zhao J."/>
            <person name="Cui S."/>
            <person name="Peng C."/>
            <person name="He B."/>
            <person name="Liu H."/>
        </authorList>
    </citation>
    <scope>NUCLEOTIDE SEQUENCE [LARGE SCALE GENOMIC DNA]</scope>
    <source>
        <strain evidence="3">Sdau11-99</strain>
    </source>
</reference>
<dbReference type="Pfam" id="PF00656">
    <property type="entry name" value="Peptidase_C14"/>
    <property type="match status" value="1"/>
</dbReference>
<sequence>MALSRVNTANSFHMDLHVDLPPKPDSVQGKQDGAKLAFNKIVETRYRDGSSGYSEIGVLLVSWDEDDMNVADEVDMLQDVFSKRFGFKAESFKIPSENSSAALYAKMQQWANDFEGAHRLSIIYYAGHGSHVDGDKSDLGIHGTRQGSRADTFFRSSFDPLCMTDTDTLLIVDCCFAALAFSQEKIGRRKFELLCSVAPGELAYGPDHASSFTKVLCNALENLLETNKQRGFSTSQLYRELYHKSTMKKKPFLFDQSSKNFGWISIRPMSLQASENTADNVAIELRLEMSKLPSVPEMQDLAACMQYLPLAPHNEAVEEKQEPEAVGIPETNTEKPAEEEEEGNFRSFVTGGLPMPLSCGFRRKDKVFYVPDPRKQRVKTGPYEVLGAREGPPGQPPLYTLKGLNMEVSEKYLAY</sequence>
<dbReference type="Proteomes" id="UP000572817">
    <property type="component" value="Unassembled WGS sequence"/>
</dbReference>
<dbReference type="EMBL" id="WWBZ02000001">
    <property type="protein sequence ID" value="KAF4313516.1"/>
    <property type="molecule type" value="Genomic_DNA"/>
</dbReference>
<dbReference type="GO" id="GO:0006508">
    <property type="term" value="P:proteolysis"/>
    <property type="evidence" value="ECO:0007669"/>
    <property type="project" value="InterPro"/>
</dbReference>
<dbReference type="AlphaFoldDB" id="A0A8H4J691"/>